<dbReference type="PANTHER" id="PTHR30033">
    <property type="entry name" value="FLAGELLAR HOOK-ASSOCIATED PROTEIN 1"/>
    <property type="match status" value="1"/>
</dbReference>
<dbReference type="GO" id="GO:0009424">
    <property type="term" value="C:bacterial-type flagellum hook"/>
    <property type="evidence" value="ECO:0007669"/>
    <property type="project" value="InterPro"/>
</dbReference>
<name>A0A1G6V4R8_9RHOB</name>
<comment type="subcellular location">
    <subcellularLocation>
        <location evidence="1">Bacterial flagellum basal body</location>
    </subcellularLocation>
    <subcellularLocation>
        <location evidence="2">Secreted</location>
    </subcellularLocation>
</comment>
<proteinExistence type="inferred from homology"/>
<keyword evidence="10" id="KW-0969">Cilium</keyword>
<dbReference type="Pfam" id="PF00460">
    <property type="entry name" value="Flg_bb_rod"/>
    <property type="match status" value="1"/>
</dbReference>
<dbReference type="GO" id="GO:0044780">
    <property type="term" value="P:bacterial-type flagellum assembly"/>
    <property type="evidence" value="ECO:0007669"/>
    <property type="project" value="InterPro"/>
</dbReference>
<evidence type="ECO:0000256" key="4">
    <source>
        <dbReference type="ARBA" id="ARBA00016244"/>
    </source>
</evidence>
<keyword evidence="6" id="KW-0975">Bacterial flagellum</keyword>
<feature type="domain" description="Flagellar hook-associated protein FlgK helical" evidence="9">
    <location>
        <begin position="101"/>
        <end position="309"/>
    </location>
</feature>
<feature type="domain" description="Flagellar basal body rod protein N-terminal" evidence="7">
    <location>
        <begin position="7"/>
        <end position="36"/>
    </location>
</feature>
<evidence type="ECO:0000259" key="7">
    <source>
        <dbReference type="Pfam" id="PF00460"/>
    </source>
</evidence>
<keyword evidence="5" id="KW-0964">Secreted</keyword>
<sequence length="485" mass="49990">MSIANALNNALTGLSAASRGTEIVASNLANALTPGYARRELQLSPRILAGGGGGVAVSGVSRIMSEAVLSEFRLASAQLGGAQVTHEFRLRVEAAIGLPGDGKSLAALIADTEAALISAASRPDSEFRLGNVVDALGRLLQKTAAISQAIQQGRTDADRRIAADVDLLNASLGEVSRLNRQIIVARANGGDAASLVDARQAVIDRIATIVPVRELPRDGGRVALFTAGGAVLIDGKDPVRFGFQATGQMTPRIDGNSTHLGRLTIDGEAASDLEMSLYSGGSLSARFAIRDEAGIAAQAAVDGFARDLYARLSGPGIEPGRPPGTTGLITDGGSAFDPSAETGLAQRLRLAATVDPDQGGALWRLRDGVHATAPGEAGDAGILNALSDAMSQIAPFASPGAPARSGNLSMLAAEMLSSAASARLAAETRLQHDRSVSETLEASLLQDGVDSDREMELLLQLERAYAANAKVVQAIDDMIGNLLRI</sequence>
<comment type="similarity">
    <text evidence="3">Belongs to the flagella basal body rod proteins family.</text>
</comment>
<dbReference type="GO" id="GO:0005198">
    <property type="term" value="F:structural molecule activity"/>
    <property type="evidence" value="ECO:0007669"/>
    <property type="project" value="InterPro"/>
</dbReference>
<dbReference type="PANTHER" id="PTHR30033:SF2">
    <property type="entry name" value="FLAGELLAR HOOK PROTEIN"/>
    <property type="match status" value="1"/>
</dbReference>
<evidence type="ECO:0000256" key="5">
    <source>
        <dbReference type="ARBA" id="ARBA00022525"/>
    </source>
</evidence>
<protein>
    <recommendedName>
        <fullName evidence="4">Flagellar hook-associated protein 1</fullName>
    </recommendedName>
</protein>
<dbReference type="Pfam" id="PF06429">
    <property type="entry name" value="Flg_bbr_C"/>
    <property type="match status" value="1"/>
</dbReference>
<dbReference type="EMBL" id="FNAH01000001">
    <property type="protein sequence ID" value="SDD47896.1"/>
    <property type="molecule type" value="Genomic_DNA"/>
</dbReference>
<dbReference type="GO" id="GO:0005576">
    <property type="term" value="C:extracellular region"/>
    <property type="evidence" value="ECO:0007669"/>
    <property type="project" value="UniProtKB-SubCell"/>
</dbReference>
<evidence type="ECO:0000256" key="1">
    <source>
        <dbReference type="ARBA" id="ARBA00004117"/>
    </source>
</evidence>
<dbReference type="Proteomes" id="UP000199344">
    <property type="component" value="Unassembled WGS sequence"/>
</dbReference>
<keyword evidence="11" id="KW-1185">Reference proteome</keyword>
<evidence type="ECO:0000256" key="3">
    <source>
        <dbReference type="ARBA" id="ARBA00009677"/>
    </source>
</evidence>
<organism evidence="10 11">
    <name type="scientific">Paracoccus isoporae</name>
    <dbReference type="NCBI Taxonomy" id="591205"/>
    <lineage>
        <taxon>Bacteria</taxon>
        <taxon>Pseudomonadati</taxon>
        <taxon>Pseudomonadota</taxon>
        <taxon>Alphaproteobacteria</taxon>
        <taxon>Rhodobacterales</taxon>
        <taxon>Paracoccaceae</taxon>
        <taxon>Paracoccus</taxon>
    </lineage>
</organism>
<evidence type="ECO:0000259" key="8">
    <source>
        <dbReference type="Pfam" id="PF06429"/>
    </source>
</evidence>
<evidence type="ECO:0000259" key="9">
    <source>
        <dbReference type="Pfam" id="PF22638"/>
    </source>
</evidence>
<dbReference type="InterPro" id="IPR001444">
    <property type="entry name" value="Flag_bb_rod_N"/>
</dbReference>
<evidence type="ECO:0000256" key="2">
    <source>
        <dbReference type="ARBA" id="ARBA00004613"/>
    </source>
</evidence>
<gene>
    <name evidence="10" type="ORF">SAMN05421538_101692</name>
</gene>
<keyword evidence="10" id="KW-0282">Flagellum</keyword>
<reference evidence="10 11" key="1">
    <citation type="submission" date="2016-10" db="EMBL/GenBank/DDBJ databases">
        <authorList>
            <person name="de Groot N.N."/>
        </authorList>
    </citation>
    <scope>NUCLEOTIDE SEQUENCE [LARGE SCALE GENOMIC DNA]</scope>
    <source>
        <strain evidence="10 11">DSM 22220</strain>
    </source>
</reference>
<evidence type="ECO:0000313" key="10">
    <source>
        <dbReference type="EMBL" id="SDD47896.1"/>
    </source>
</evidence>
<evidence type="ECO:0000256" key="6">
    <source>
        <dbReference type="ARBA" id="ARBA00023143"/>
    </source>
</evidence>
<dbReference type="Pfam" id="PF22638">
    <property type="entry name" value="FlgK_D1"/>
    <property type="match status" value="1"/>
</dbReference>
<accession>A0A1G6V4R8</accession>
<dbReference type="InterPro" id="IPR010930">
    <property type="entry name" value="Flg_bb/hook_C_dom"/>
</dbReference>
<dbReference type="GO" id="GO:0009425">
    <property type="term" value="C:bacterial-type flagellum basal body"/>
    <property type="evidence" value="ECO:0007669"/>
    <property type="project" value="UniProtKB-SubCell"/>
</dbReference>
<dbReference type="OrthoDB" id="7181295at2"/>
<evidence type="ECO:0000313" key="11">
    <source>
        <dbReference type="Proteomes" id="UP000199344"/>
    </source>
</evidence>
<dbReference type="InterPro" id="IPR002371">
    <property type="entry name" value="FlgK"/>
</dbReference>
<keyword evidence="10" id="KW-0966">Cell projection</keyword>
<dbReference type="STRING" id="591205.SAMN05421538_101692"/>
<dbReference type="RefSeq" id="WP_090520817.1">
    <property type="nucleotide sequence ID" value="NZ_FNAH01000001.1"/>
</dbReference>
<dbReference type="InterPro" id="IPR053927">
    <property type="entry name" value="FlgK_helical"/>
</dbReference>
<dbReference type="AlphaFoldDB" id="A0A1G6V4R8"/>
<feature type="domain" description="Flagellar basal-body/hook protein C-terminal" evidence="8">
    <location>
        <begin position="448"/>
        <end position="484"/>
    </location>
</feature>